<keyword evidence="2" id="KW-0812">Transmembrane</keyword>
<reference evidence="3 4" key="1">
    <citation type="journal article" date="2014" name="Genome Announc.">
        <title>Draft Genome Sequence of Lutibaculum baratangense Strain AMV1T, Isolated from a Mud Volcano in Andamans, India.</title>
        <authorList>
            <person name="Singh A."/>
            <person name="Sreenivas A."/>
            <person name="Sathyanarayana Reddy G."/>
            <person name="Pinnaka A.K."/>
            <person name="Shivaji S."/>
        </authorList>
    </citation>
    <scope>NUCLEOTIDE SEQUENCE [LARGE SCALE GENOMIC DNA]</scope>
    <source>
        <strain evidence="3 4">AMV1</strain>
    </source>
</reference>
<feature type="region of interest" description="Disordered" evidence="1">
    <location>
        <begin position="175"/>
        <end position="216"/>
    </location>
</feature>
<keyword evidence="2" id="KW-0472">Membrane</keyword>
<name>V4RQ11_9HYPH</name>
<feature type="transmembrane region" description="Helical" evidence="2">
    <location>
        <begin position="109"/>
        <end position="130"/>
    </location>
</feature>
<dbReference type="AlphaFoldDB" id="V4RQ11"/>
<feature type="region of interest" description="Disordered" evidence="1">
    <location>
        <begin position="372"/>
        <end position="391"/>
    </location>
</feature>
<evidence type="ECO:0000313" key="4">
    <source>
        <dbReference type="Proteomes" id="UP000017819"/>
    </source>
</evidence>
<dbReference type="EMBL" id="AWXZ01000007">
    <property type="protein sequence ID" value="ESR27359.1"/>
    <property type="molecule type" value="Genomic_DNA"/>
</dbReference>
<organism evidence="3 4">
    <name type="scientific">Lutibaculum baratangense AMV1</name>
    <dbReference type="NCBI Taxonomy" id="631454"/>
    <lineage>
        <taxon>Bacteria</taxon>
        <taxon>Pseudomonadati</taxon>
        <taxon>Pseudomonadota</taxon>
        <taxon>Alphaproteobacteria</taxon>
        <taxon>Hyphomicrobiales</taxon>
        <taxon>Tepidamorphaceae</taxon>
        <taxon>Lutibaculum</taxon>
    </lineage>
</organism>
<keyword evidence="4" id="KW-1185">Reference proteome</keyword>
<keyword evidence="2" id="KW-1133">Transmembrane helix</keyword>
<evidence type="ECO:0000313" key="3">
    <source>
        <dbReference type="EMBL" id="ESR27359.1"/>
    </source>
</evidence>
<protein>
    <submittedName>
        <fullName evidence="3">Uncharacterized protein</fullName>
    </submittedName>
</protein>
<evidence type="ECO:0000256" key="1">
    <source>
        <dbReference type="SAM" id="MobiDB-lite"/>
    </source>
</evidence>
<feature type="region of interest" description="Disordered" evidence="1">
    <location>
        <begin position="398"/>
        <end position="424"/>
    </location>
</feature>
<dbReference type="Proteomes" id="UP000017819">
    <property type="component" value="Unassembled WGS sequence"/>
</dbReference>
<feature type="compositionally biased region" description="Basic and acidic residues" evidence="1">
    <location>
        <begin position="181"/>
        <end position="214"/>
    </location>
</feature>
<proteinExistence type="predicted"/>
<evidence type="ECO:0000256" key="2">
    <source>
        <dbReference type="SAM" id="Phobius"/>
    </source>
</evidence>
<comment type="caution">
    <text evidence="3">The sequence shown here is derived from an EMBL/GenBank/DDBJ whole genome shotgun (WGS) entry which is preliminary data.</text>
</comment>
<sequence length="478" mass="52684">MVCAFGGPPDRRGDLVEGRRRLLQARRLLLGAPRQVVGSLGDLASPRTDRRSRRVDRPHRILQLRHRLVEVVLQLAIVAGERRLDAEGQVAFRKLGQTRPDLRDHDRLLLGRLPLACLVVAACALGLLPLRRDFRLHALLLDGGLLEGEHGLSHLADLVVPLDMRHRHHVVACGKGLHRSGHGDHRPRDRAVRIPAEEGGHGDEQRDPAREGGHGHSGRVVLVDLARLNARQRRVAERVETVFHGLYELVGQTRAQDLDGLAIAEGLRCPGDCRIRDLRVPRRRGLRDGSDARLCLGVAAAELGDPVDLGRERVVVVLHPVGIVLVLEDQVAAQRILLPRHGGSGLGRGEHDLGLQLRPRLLFFQPAQAHVHGRAHDGSGNGHDGEGHRKLRRQSQISDTHFPLHTFRPTPVRPPAIRGASTPPVPRPHIFRCLSRSIDGDRDCSEPPDVIECRDEVVAASLSSRRASTGLPRNFRAG</sequence>
<gene>
    <name evidence="3" type="ORF">N177_0338</name>
</gene>
<accession>V4RQ11</accession>